<dbReference type="Gene3D" id="3.30.390.30">
    <property type="match status" value="1"/>
</dbReference>
<keyword evidence="4" id="KW-0520">NAD</keyword>
<evidence type="ECO:0000259" key="6">
    <source>
        <dbReference type="Pfam" id="PF02852"/>
    </source>
</evidence>
<dbReference type="EMBL" id="CP012333">
    <property type="protein sequence ID" value="AKV02003.1"/>
    <property type="molecule type" value="Genomic_DNA"/>
</dbReference>
<comment type="cofactor">
    <cofactor evidence="4">
        <name>FAD</name>
        <dbReference type="ChEBI" id="CHEBI:57692"/>
    </cofactor>
    <text evidence="4">Binds 1 FAD per subunit.</text>
</comment>
<comment type="similarity">
    <text evidence="1">Belongs to the class-I pyridine nucleotide-disulfide oxidoreductase family.</text>
</comment>
<feature type="domain" description="FAD/NAD(P)-binding" evidence="7">
    <location>
        <begin position="3"/>
        <end position="321"/>
    </location>
</feature>
<dbReference type="STRING" id="1391654.AKJ09_08666"/>
<dbReference type="InterPro" id="IPR016156">
    <property type="entry name" value="FAD/NAD-linked_Rdtase_dimer_sf"/>
</dbReference>
<dbReference type="PANTHER" id="PTHR43014">
    <property type="entry name" value="MERCURIC REDUCTASE"/>
    <property type="match status" value="1"/>
</dbReference>
<dbReference type="InterPro" id="IPR001100">
    <property type="entry name" value="Pyr_nuc-diS_OxRdtase"/>
</dbReference>
<evidence type="ECO:0000313" key="8">
    <source>
        <dbReference type="EMBL" id="AKV02003.1"/>
    </source>
</evidence>
<keyword evidence="3 4" id="KW-0274">FAD</keyword>
<feature type="binding site" evidence="4">
    <location>
        <position position="266"/>
    </location>
    <ligand>
        <name>NAD(+)</name>
        <dbReference type="ChEBI" id="CHEBI:57540"/>
    </ligand>
</feature>
<feature type="domain" description="Pyridine nucleotide-disulphide oxidoreductase dimerisation" evidence="6">
    <location>
        <begin position="342"/>
        <end position="443"/>
    </location>
</feature>
<dbReference type="SUPFAM" id="SSF55424">
    <property type="entry name" value="FAD/NAD-linked reductases, dimerisation (C-terminal) domain"/>
    <property type="match status" value="1"/>
</dbReference>
<dbReference type="PIRSF" id="PIRSF000350">
    <property type="entry name" value="Mercury_reductase_MerA"/>
    <property type="match status" value="1"/>
</dbReference>
<keyword evidence="9" id="KW-1185">Reference proteome</keyword>
<name>A0A0K1Q8D6_9BACT</name>
<proteinExistence type="inferred from homology"/>
<organism evidence="8 9">
    <name type="scientific">Labilithrix luteola</name>
    <dbReference type="NCBI Taxonomy" id="1391654"/>
    <lineage>
        <taxon>Bacteria</taxon>
        <taxon>Pseudomonadati</taxon>
        <taxon>Myxococcota</taxon>
        <taxon>Polyangia</taxon>
        <taxon>Polyangiales</taxon>
        <taxon>Labilitrichaceae</taxon>
        <taxon>Labilithrix</taxon>
    </lineage>
</organism>
<dbReference type="SUPFAM" id="SSF51905">
    <property type="entry name" value="FAD/NAD(P)-binding domain"/>
    <property type="match status" value="1"/>
</dbReference>
<protein>
    <submittedName>
        <fullName evidence="8">Dihydrolipoamide dehydrogenase</fullName>
    </submittedName>
</protein>
<keyword evidence="2" id="KW-0285">Flavoprotein</keyword>
<dbReference type="InterPro" id="IPR036188">
    <property type="entry name" value="FAD/NAD-bd_sf"/>
</dbReference>
<dbReference type="Proteomes" id="UP000064967">
    <property type="component" value="Chromosome"/>
</dbReference>
<dbReference type="InterPro" id="IPR004099">
    <property type="entry name" value="Pyr_nucl-diS_OxRdtase_dimer"/>
</dbReference>
<evidence type="ECO:0000256" key="4">
    <source>
        <dbReference type="PIRSR" id="PIRSR000350-3"/>
    </source>
</evidence>
<reference evidence="8 9" key="1">
    <citation type="submission" date="2015-08" db="EMBL/GenBank/DDBJ databases">
        <authorList>
            <person name="Babu N.S."/>
            <person name="Beckwith C.J."/>
            <person name="Beseler K.G."/>
            <person name="Brison A."/>
            <person name="Carone J.V."/>
            <person name="Caskin T.P."/>
            <person name="Diamond M."/>
            <person name="Durham M.E."/>
            <person name="Foxe J.M."/>
            <person name="Go M."/>
            <person name="Henderson B.A."/>
            <person name="Jones I.B."/>
            <person name="McGettigan J.A."/>
            <person name="Micheletti S.J."/>
            <person name="Nasrallah M.E."/>
            <person name="Ortiz D."/>
            <person name="Piller C.R."/>
            <person name="Privatt S.R."/>
            <person name="Schneider S.L."/>
            <person name="Sharp S."/>
            <person name="Smith T.C."/>
            <person name="Stanton J.D."/>
            <person name="Ullery H.E."/>
            <person name="Wilson R.J."/>
            <person name="Serrano M.G."/>
            <person name="Buck G."/>
            <person name="Lee V."/>
            <person name="Wang Y."/>
            <person name="Carvalho R."/>
            <person name="Voegtly L."/>
            <person name="Shi R."/>
            <person name="Duckworth R."/>
            <person name="Johnson A."/>
            <person name="Loviza R."/>
            <person name="Walstead R."/>
            <person name="Shah Z."/>
            <person name="Kiflezghi M."/>
            <person name="Wade K."/>
            <person name="Ball S.L."/>
            <person name="Bradley K.W."/>
            <person name="Asai D.J."/>
            <person name="Bowman C.A."/>
            <person name="Russell D.A."/>
            <person name="Pope W.H."/>
            <person name="Jacobs-Sera D."/>
            <person name="Hendrix R.W."/>
            <person name="Hatfull G.F."/>
        </authorList>
    </citation>
    <scope>NUCLEOTIDE SEQUENCE [LARGE SCALE GENOMIC DNA]</scope>
    <source>
        <strain evidence="8 9">DSM 27648</strain>
    </source>
</reference>
<dbReference type="Gene3D" id="3.50.50.60">
    <property type="entry name" value="FAD/NAD(P)-binding domain"/>
    <property type="match status" value="2"/>
</dbReference>
<dbReference type="KEGG" id="llu:AKJ09_08666"/>
<sequence>MGMRVVVIGGGPAGLAAALRAAELGAEVTLLERARLGGICFEQGPAPVRALAHAARLVRDSTTWPQFGLRGPHAEVDMHAVIEAARVTAARIHESKNLEGYARARGVTVVQNAGASHFVDPRTVRTERRQIFTADRFVIATGGHSRSLTIPGNEYASSYAELWALEELPRRIAIVGGASTGCQLASVFIDLGVEVTLVETLDRLVPAEDRDVSLGLERTFRARGVRVSTSARVERIDHTSEGLVLKYHTPRGVSEAAVDVVVFAIGWPGNIDELNLAAAGVRTSGSHIRVDEQLRTTAPHVFAVGDINGLSMLVQSAALQGRVAAENAVLGTRRTWESIPISSGCFTDPEYASVGPTEDLARRRGPVAVALVPYDQLTRAVVDHHTDGFCKMIADRQSGQLVAVHVLGENASEIVQIGSTSIAAGLTVEQISDIPFAYPTYGQVIALGALRLAHELGRLPRGRTWDSTEMSDVDGTRDTGPISHSHAP</sequence>
<evidence type="ECO:0000256" key="5">
    <source>
        <dbReference type="SAM" id="MobiDB-lite"/>
    </source>
</evidence>
<dbReference type="InterPro" id="IPR023753">
    <property type="entry name" value="FAD/NAD-binding_dom"/>
</dbReference>
<dbReference type="GO" id="GO:0003955">
    <property type="term" value="F:NAD(P)H dehydrogenase (quinone) activity"/>
    <property type="evidence" value="ECO:0007669"/>
    <property type="project" value="TreeGrafter"/>
</dbReference>
<dbReference type="PANTHER" id="PTHR43014:SF2">
    <property type="entry name" value="MERCURIC REDUCTASE"/>
    <property type="match status" value="1"/>
</dbReference>
<dbReference type="GO" id="GO:0050660">
    <property type="term" value="F:flavin adenine dinucleotide binding"/>
    <property type="evidence" value="ECO:0007669"/>
    <property type="project" value="TreeGrafter"/>
</dbReference>
<feature type="binding site" evidence="4">
    <location>
        <position position="199"/>
    </location>
    <ligand>
        <name>NAD(+)</name>
        <dbReference type="ChEBI" id="CHEBI:57540"/>
    </ligand>
</feature>
<dbReference type="AlphaFoldDB" id="A0A0K1Q8D6"/>
<evidence type="ECO:0000313" key="9">
    <source>
        <dbReference type="Proteomes" id="UP000064967"/>
    </source>
</evidence>
<evidence type="ECO:0000256" key="3">
    <source>
        <dbReference type="ARBA" id="ARBA00022827"/>
    </source>
</evidence>
<feature type="region of interest" description="Disordered" evidence="5">
    <location>
        <begin position="463"/>
        <end position="488"/>
    </location>
</feature>
<dbReference type="Pfam" id="PF02852">
    <property type="entry name" value="Pyr_redox_dim"/>
    <property type="match status" value="1"/>
</dbReference>
<evidence type="ECO:0000256" key="2">
    <source>
        <dbReference type="ARBA" id="ARBA00022630"/>
    </source>
</evidence>
<feature type="binding site" evidence="4">
    <location>
        <position position="306"/>
    </location>
    <ligand>
        <name>FAD</name>
        <dbReference type="ChEBI" id="CHEBI:57692"/>
    </ligand>
</feature>
<dbReference type="Pfam" id="PF07992">
    <property type="entry name" value="Pyr_redox_2"/>
    <property type="match status" value="1"/>
</dbReference>
<keyword evidence="4" id="KW-0547">Nucleotide-binding</keyword>
<gene>
    <name evidence="8" type="ORF">AKJ09_08666</name>
</gene>
<dbReference type="PRINTS" id="PR00368">
    <property type="entry name" value="FADPNR"/>
</dbReference>
<accession>A0A0K1Q8D6</accession>
<evidence type="ECO:0000256" key="1">
    <source>
        <dbReference type="ARBA" id="ARBA00007532"/>
    </source>
</evidence>
<evidence type="ECO:0000259" key="7">
    <source>
        <dbReference type="Pfam" id="PF07992"/>
    </source>
</evidence>
<dbReference type="PRINTS" id="PR00411">
    <property type="entry name" value="PNDRDTASEI"/>
</dbReference>